<reference evidence="2" key="1">
    <citation type="journal article" date="2019" name="Int. J. Syst. Evol. Microbiol.">
        <title>The Global Catalogue of Microorganisms (GCM) 10K type strain sequencing project: providing services to taxonomists for standard genome sequencing and annotation.</title>
        <authorList>
            <consortium name="The Broad Institute Genomics Platform"/>
            <consortium name="The Broad Institute Genome Sequencing Center for Infectious Disease"/>
            <person name="Wu L."/>
            <person name="Ma J."/>
        </authorList>
    </citation>
    <scope>NUCLEOTIDE SEQUENCE [LARGE SCALE GENOMIC DNA]</scope>
    <source>
        <strain evidence="2">JCM 17858</strain>
    </source>
</reference>
<evidence type="ECO:0008006" key="3">
    <source>
        <dbReference type="Google" id="ProtNLM"/>
    </source>
</evidence>
<name>A0ABP8R5T2_9SPHI</name>
<dbReference type="Gene3D" id="3.90.230.10">
    <property type="entry name" value="Creatinase/methionine aminopeptidase superfamily"/>
    <property type="match status" value="1"/>
</dbReference>
<organism evidence="1 2">
    <name type="scientific">Sphingobacterium thermophilum</name>
    <dbReference type="NCBI Taxonomy" id="768534"/>
    <lineage>
        <taxon>Bacteria</taxon>
        <taxon>Pseudomonadati</taxon>
        <taxon>Bacteroidota</taxon>
        <taxon>Sphingobacteriia</taxon>
        <taxon>Sphingobacteriales</taxon>
        <taxon>Sphingobacteriaceae</taxon>
        <taxon>Sphingobacterium</taxon>
    </lineage>
</organism>
<proteinExistence type="predicted"/>
<dbReference type="InterPro" id="IPR036005">
    <property type="entry name" value="Creatinase/aminopeptidase-like"/>
</dbReference>
<evidence type="ECO:0000313" key="1">
    <source>
        <dbReference type="EMBL" id="GAA4518615.1"/>
    </source>
</evidence>
<dbReference type="SUPFAM" id="SSF55920">
    <property type="entry name" value="Creatinase/aminopeptidase"/>
    <property type="match status" value="1"/>
</dbReference>
<protein>
    <recommendedName>
        <fullName evidence="3">Methionyl aminopeptidase</fullName>
    </recommendedName>
</protein>
<evidence type="ECO:0000313" key="2">
    <source>
        <dbReference type="Proteomes" id="UP001500394"/>
    </source>
</evidence>
<dbReference type="Proteomes" id="UP001500394">
    <property type="component" value="Unassembled WGS sequence"/>
</dbReference>
<accession>A0ABP8R5T2</accession>
<keyword evidence="2" id="KW-1185">Reference proteome</keyword>
<comment type="caution">
    <text evidence="1">The sequence shown here is derived from an EMBL/GenBank/DDBJ whole genome shotgun (WGS) entry which is preliminary data.</text>
</comment>
<gene>
    <name evidence="1" type="ORF">GCM10023173_20560</name>
</gene>
<sequence>MVAIETFITTTSTYATELNDGWTMVGNKGGFMAQHEHTIVITDGNPIILTEMNGIWD</sequence>
<dbReference type="EMBL" id="BAABGR010000033">
    <property type="protein sequence ID" value="GAA4518615.1"/>
    <property type="molecule type" value="Genomic_DNA"/>
</dbReference>